<reference evidence="1 2" key="1">
    <citation type="journal article" date="2021" name="J. Hered.">
        <title>A chromosome-level genome assembly of the parasitoid wasp, Cotesia glomerata (Hymenoptera: Braconidae).</title>
        <authorList>
            <person name="Pinto B.J."/>
            <person name="Weis J.J."/>
            <person name="Gamble T."/>
            <person name="Ode P.J."/>
            <person name="Paul R."/>
            <person name="Zaspel J.M."/>
        </authorList>
    </citation>
    <scope>NUCLEOTIDE SEQUENCE [LARGE SCALE GENOMIC DNA]</scope>
    <source>
        <strain evidence="1">CgM1</strain>
    </source>
</reference>
<proteinExistence type="predicted"/>
<gene>
    <name evidence="1" type="ORF">KQX54_000696</name>
</gene>
<dbReference type="AlphaFoldDB" id="A0AAV7I605"/>
<sequence>MKRSREIHVAGLCFRYNCGETNHFAWTGPESPSLINAETLYRHQSVGIQVSCLGRCFLLGPLCWSTTSGVVISSKGKRSSAIVDTGAKTMAFGSFAAEIMGL</sequence>
<protein>
    <submittedName>
        <fullName evidence="1">Uncharacterized protein</fullName>
    </submittedName>
</protein>
<evidence type="ECO:0000313" key="1">
    <source>
        <dbReference type="EMBL" id="KAH0543601.1"/>
    </source>
</evidence>
<comment type="caution">
    <text evidence="1">The sequence shown here is derived from an EMBL/GenBank/DDBJ whole genome shotgun (WGS) entry which is preliminary data.</text>
</comment>
<dbReference type="EMBL" id="JAHXZJ010002300">
    <property type="protein sequence ID" value="KAH0543601.1"/>
    <property type="molecule type" value="Genomic_DNA"/>
</dbReference>
<name>A0AAV7I605_COTGL</name>
<organism evidence="1 2">
    <name type="scientific">Cotesia glomerata</name>
    <name type="common">Lepidopteran parasitic wasp</name>
    <name type="synonym">Apanteles glomeratus</name>
    <dbReference type="NCBI Taxonomy" id="32391"/>
    <lineage>
        <taxon>Eukaryota</taxon>
        <taxon>Metazoa</taxon>
        <taxon>Ecdysozoa</taxon>
        <taxon>Arthropoda</taxon>
        <taxon>Hexapoda</taxon>
        <taxon>Insecta</taxon>
        <taxon>Pterygota</taxon>
        <taxon>Neoptera</taxon>
        <taxon>Endopterygota</taxon>
        <taxon>Hymenoptera</taxon>
        <taxon>Apocrita</taxon>
        <taxon>Ichneumonoidea</taxon>
        <taxon>Braconidae</taxon>
        <taxon>Microgastrinae</taxon>
        <taxon>Cotesia</taxon>
    </lineage>
</organism>
<evidence type="ECO:0000313" key="2">
    <source>
        <dbReference type="Proteomes" id="UP000826195"/>
    </source>
</evidence>
<keyword evidence="2" id="KW-1185">Reference proteome</keyword>
<accession>A0AAV7I605</accession>
<dbReference type="Proteomes" id="UP000826195">
    <property type="component" value="Unassembled WGS sequence"/>
</dbReference>